<organism evidence="2 3">
    <name type="scientific">Leucobacter muris</name>
    <dbReference type="NCBI Taxonomy" id="1935379"/>
    <lineage>
        <taxon>Bacteria</taxon>
        <taxon>Bacillati</taxon>
        <taxon>Actinomycetota</taxon>
        <taxon>Actinomycetes</taxon>
        <taxon>Micrococcales</taxon>
        <taxon>Microbacteriaceae</taxon>
        <taxon>Leucobacter</taxon>
    </lineage>
</organism>
<keyword evidence="3" id="KW-1185">Reference proteome</keyword>
<gene>
    <name evidence="2" type="ORF">Leucomu_06240</name>
</gene>
<dbReference type="EMBL" id="CP035037">
    <property type="protein sequence ID" value="QAB17577.1"/>
    <property type="molecule type" value="Genomic_DNA"/>
</dbReference>
<name>A0ABX5QES9_9MICO</name>
<accession>A0ABX5QES9</accession>
<evidence type="ECO:0008006" key="4">
    <source>
        <dbReference type="Google" id="ProtNLM"/>
    </source>
</evidence>
<evidence type="ECO:0000313" key="3">
    <source>
        <dbReference type="Proteomes" id="UP000285768"/>
    </source>
</evidence>
<protein>
    <recommendedName>
        <fullName evidence="4">TOMM leader peptide-binding protein</fullName>
    </recommendedName>
</protein>
<dbReference type="Gene3D" id="3.40.50.720">
    <property type="entry name" value="NAD(P)-binding Rossmann-like Domain"/>
    <property type="match status" value="1"/>
</dbReference>
<dbReference type="Proteomes" id="UP000285768">
    <property type="component" value="Chromosome"/>
</dbReference>
<sequence>MNDTITRIRPDLPLCWEDPDTLRVGFERAQARVRHPSPGAQRLIGALVSGIAPRRLSREAQRLGATPQEVRELLTALSPALESVPAPGAPDREAPIRTAPDGDGSTGRAPLHGASRGDARRRTAAPAAAQRSLRALVCDDGREVPGLRAALSATGLCALDEQPSLEQGYELVVHVERFLEPLEWAQRWLSLAVPHLLIRFTDRTVTVGPLVSELGAPCHTCCALTMLDEDPAYPVLAAQLYGSSPRTETAAGAHMAAAFAAMLIGRWRAGDPSARATRAIIPMRRGQVSDAPRLVSVAPHPECACGAFTPADRPPR</sequence>
<reference evidence="2 3" key="1">
    <citation type="submission" date="2019-01" db="EMBL/GenBank/DDBJ databases">
        <title>Leucobacter muris sp. nov. isolated from the nose of a laboratory mouse.</title>
        <authorList>
            <person name="Benga L."/>
            <person name="Sproeer C."/>
            <person name="Schumann P."/>
            <person name="Verbarg S."/>
            <person name="Bunk B."/>
            <person name="Engelhardt E."/>
            <person name="Benten P.M."/>
            <person name="Sager M."/>
        </authorList>
    </citation>
    <scope>NUCLEOTIDE SEQUENCE [LARGE SCALE GENOMIC DNA]</scope>
    <source>
        <strain evidence="2 3">DSM 101948</strain>
    </source>
</reference>
<dbReference type="RefSeq" id="WP_128386688.1">
    <property type="nucleotide sequence ID" value="NZ_CP035037.1"/>
</dbReference>
<proteinExistence type="predicted"/>
<feature type="region of interest" description="Disordered" evidence="1">
    <location>
        <begin position="82"/>
        <end position="125"/>
    </location>
</feature>
<evidence type="ECO:0000313" key="2">
    <source>
        <dbReference type="EMBL" id="QAB17577.1"/>
    </source>
</evidence>
<evidence type="ECO:0000256" key="1">
    <source>
        <dbReference type="SAM" id="MobiDB-lite"/>
    </source>
</evidence>